<evidence type="ECO:0000259" key="2">
    <source>
        <dbReference type="Pfam" id="PF20469"/>
    </source>
</evidence>
<gene>
    <name evidence="3" type="ORF">GC097_07165</name>
</gene>
<keyword evidence="4" id="KW-1185">Reference proteome</keyword>
<dbReference type="Proteomes" id="UP000618579">
    <property type="component" value="Unassembled WGS sequence"/>
</dbReference>
<dbReference type="SUPFAM" id="SSF52540">
    <property type="entry name" value="P-loop containing nucleoside triphosphate hydrolases"/>
    <property type="match status" value="1"/>
</dbReference>
<feature type="domain" description="OLD protein-like TOPRIM" evidence="2">
    <location>
        <begin position="386"/>
        <end position="455"/>
    </location>
</feature>
<organism evidence="3 4">
    <name type="scientific">Paenibacillus planticolens</name>
    <dbReference type="NCBI Taxonomy" id="2654976"/>
    <lineage>
        <taxon>Bacteria</taxon>
        <taxon>Bacillati</taxon>
        <taxon>Bacillota</taxon>
        <taxon>Bacilli</taxon>
        <taxon>Bacillales</taxon>
        <taxon>Paenibacillaceae</taxon>
        <taxon>Paenibacillus</taxon>
    </lineage>
</organism>
<dbReference type="CDD" id="cd01026">
    <property type="entry name" value="TOPRIM_OLD"/>
    <property type="match status" value="1"/>
</dbReference>
<dbReference type="PANTHER" id="PTHR43581:SF4">
    <property type="entry name" value="ATP_GTP PHOSPHATASE"/>
    <property type="match status" value="1"/>
</dbReference>
<proteinExistence type="predicted"/>
<reference evidence="3 4" key="1">
    <citation type="submission" date="2019-10" db="EMBL/GenBank/DDBJ databases">
        <title>Description of Paenibacillus pedi sp. nov.</title>
        <authorList>
            <person name="Carlier A."/>
            <person name="Qi S."/>
        </authorList>
    </citation>
    <scope>NUCLEOTIDE SEQUENCE [LARGE SCALE GENOMIC DNA]</scope>
    <source>
        <strain evidence="3 4">LMG 31457</strain>
    </source>
</reference>
<dbReference type="InterPro" id="IPR027417">
    <property type="entry name" value="P-loop_NTPase"/>
</dbReference>
<accession>A0ABX1ZI91</accession>
<sequence length="625" mass="70868">MKFSTEGRSYMYLSEVRITNFRKFGQGSAGEPGLVLVLNKGLNVLIGENDAGKTTVVDAIKFVLLTQSREYSRLEKEDFHDTSNELKIECVFKGFTINQAKDFLEWISIDSDKEYSLRVFLGAKKDAKGKILIEDVHAGSDSEGQILHSKARDLLRTIYLKPLRDAENELAARRNSRLSQILNSHPEFSVGDEHRLVEIIKDANQKIKEYFDYDEFTSDEKTILRSINTYLSKFSDNKNLLRSNIELAAVNLKMILEKIDLLLVTTKSGLGSLNQLYIAAELLLLQIEKTEGINLALIEEIEAHLHPQAQIRVIDYLQELSENSKSPMQILLTTHSVTLASIIKLNNLIVFAEGKAFSLAEGNTKLHSGDYRFLERFLDSTKANLFFAKGIIIVEGDAENLLLPTLADKLGRSFAKNGVSIVNVGSTAMLRYSKIFVRHSEPKMLLPVAIISDCDEKVSKVDKETDTITMLPDRHPQVTRFDKKLKYSDDNVKAFISHEWTLEFDVACSCLKRELFAAILMAKDYINQDKALTDEKEAKEIKKISDYLTEAEKKINDWNTYDSFTLASNIVRDVVLKKYISKAVVAQCFSEILKERSFTIQDVQVIRSDTYLKYLVDAIDYVTGV</sequence>
<evidence type="ECO:0000313" key="3">
    <source>
        <dbReference type="EMBL" id="NOU99790.1"/>
    </source>
</evidence>
<dbReference type="Pfam" id="PF13175">
    <property type="entry name" value="AAA_15"/>
    <property type="match status" value="1"/>
</dbReference>
<dbReference type="InterPro" id="IPR034139">
    <property type="entry name" value="TOPRIM_OLD"/>
</dbReference>
<protein>
    <submittedName>
        <fullName evidence="3">AAA family ATPase</fullName>
    </submittedName>
</protein>
<dbReference type="Pfam" id="PF20469">
    <property type="entry name" value="OLD-like_TOPRIM"/>
    <property type="match status" value="1"/>
</dbReference>
<dbReference type="PANTHER" id="PTHR43581">
    <property type="entry name" value="ATP/GTP PHOSPHATASE"/>
    <property type="match status" value="1"/>
</dbReference>
<comment type="caution">
    <text evidence="3">The sequence shown here is derived from an EMBL/GenBank/DDBJ whole genome shotgun (WGS) entry which is preliminary data.</text>
</comment>
<name>A0ABX1ZI91_9BACL</name>
<dbReference type="Gene3D" id="3.40.50.300">
    <property type="entry name" value="P-loop containing nucleotide triphosphate hydrolases"/>
    <property type="match status" value="1"/>
</dbReference>
<dbReference type="EMBL" id="WHNZ01000015">
    <property type="protein sequence ID" value="NOU99790.1"/>
    <property type="molecule type" value="Genomic_DNA"/>
</dbReference>
<evidence type="ECO:0000259" key="1">
    <source>
        <dbReference type="Pfam" id="PF13175"/>
    </source>
</evidence>
<evidence type="ECO:0000313" key="4">
    <source>
        <dbReference type="Proteomes" id="UP000618579"/>
    </source>
</evidence>
<dbReference type="InterPro" id="IPR041685">
    <property type="entry name" value="AAA_GajA/Old/RecF-like"/>
</dbReference>
<feature type="domain" description="Endonuclease GajA/Old nuclease/RecF-like AAA" evidence="1">
    <location>
        <begin position="11"/>
        <end position="339"/>
    </location>
</feature>
<dbReference type="InterPro" id="IPR051396">
    <property type="entry name" value="Bact_Antivir_Def_Nuclease"/>
</dbReference>